<feature type="transmembrane region" description="Helical" evidence="2">
    <location>
        <begin position="76"/>
        <end position="94"/>
    </location>
</feature>
<dbReference type="EMBL" id="BARV01039002">
    <property type="protein sequence ID" value="GAI53057.1"/>
    <property type="molecule type" value="Genomic_DNA"/>
</dbReference>
<feature type="non-terminal residue" evidence="3">
    <location>
        <position position="1"/>
    </location>
</feature>
<keyword evidence="2" id="KW-1133">Transmembrane helix</keyword>
<gene>
    <name evidence="3" type="ORF">S06H3_59910</name>
</gene>
<comment type="caution">
    <text evidence="3">The sequence shown here is derived from an EMBL/GenBank/DDBJ whole genome shotgun (WGS) entry which is preliminary data.</text>
</comment>
<organism evidence="3">
    <name type="scientific">marine sediment metagenome</name>
    <dbReference type="NCBI Taxonomy" id="412755"/>
    <lineage>
        <taxon>unclassified sequences</taxon>
        <taxon>metagenomes</taxon>
        <taxon>ecological metagenomes</taxon>
    </lineage>
</organism>
<dbReference type="AlphaFoldDB" id="X1P9T2"/>
<sequence>TAQPLAGKTGGLKMPKEEQEKKKPGIVRRIFKWIGLGLLTLLIILGLVFQAPWKVITLLLIVLAACRILPKPTVKWFWLSVGAVVIALIIWVFMPDDTEGWGEI</sequence>
<keyword evidence="2" id="KW-0472">Membrane</keyword>
<evidence type="ECO:0000256" key="2">
    <source>
        <dbReference type="SAM" id="Phobius"/>
    </source>
</evidence>
<protein>
    <submittedName>
        <fullName evidence="3">Uncharacterized protein</fullName>
    </submittedName>
</protein>
<keyword evidence="2" id="KW-0812">Transmembrane</keyword>
<proteinExistence type="predicted"/>
<accession>X1P9T2</accession>
<reference evidence="3" key="1">
    <citation type="journal article" date="2014" name="Front. Microbiol.">
        <title>High frequency of phylogenetically diverse reductive dehalogenase-homologous genes in deep subseafloor sedimentary metagenomes.</title>
        <authorList>
            <person name="Kawai M."/>
            <person name="Futagami T."/>
            <person name="Toyoda A."/>
            <person name="Takaki Y."/>
            <person name="Nishi S."/>
            <person name="Hori S."/>
            <person name="Arai W."/>
            <person name="Tsubouchi T."/>
            <person name="Morono Y."/>
            <person name="Uchiyama I."/>
            <person name="Ito T."/>
            <person name="Fujiyama A."/>
            <person name="Inagaki F."/>
            <person name="Takami H."/>
        </authorList>
    </citation>
    <scope>NUCLEOTIDE SEQUENCE</scope>
    <source>
        <strain evidence="3">Expedition CK06-06</strain>
    </source>
</reference>
<evidence type="ECO:0000313" key="3">
    <source>
        <dbReference type="EMBL" id="GAI53057.1"/>
    </source>
</evidence>
<name>X1P9T2_9ZZZZ</name>
<evidence type="ECO:0000256" key="1">
    <source>
        <dbReference type="SAM" id="MobiDB-lite"/>
    </source>
</evidence>
<feature type="region of interest" description="Disordered" evidence="1">
    <location>
        <begin position="1"/>
        <end position="20"/>
    </location>
</feature>